<proteinExistence type="predicted"/>
<keyword evidence="3" id="KW-1185">Reference proteome</keyword>
<dbReference type="EMBL" id="UYRT01082974">
    <property type="protein sequence ID" value="VDN26757.1"/>
    <property type="molecule type" value="Genomic_DNA"/>
</dbReference>
<reference evidence="4" key="1">
    <citation type="submission" date="2016-06" db="UniProtKB">
        <authorList>
            <consortium name="WormBaseParasite"/>
        </authorList>
    </citation>
    <scope>IDENTIFICATION</scope>
</reference>
<protein>
    <submittedName>
        <fullName evidence="2 4">Uncharacterized protein</fullName>
    </submittedName>
</protein>
<dbReference type="WBParaSite" id="GPUH_0001585301-mRNA-1">
    <property type="protein sequence ID" value="GPUH_0001585301-mRNA-1"/>
    <property type="gene ID" value="GPUH_0001585301"/>
</dbReference>
<sequence>MIFTYGEKYDTWRFHGVVSWEQYSAVINATIEFGIGWTSDCEMPLEEIVLNFETILLDWIFDRLPGKQNKGAPSRIDSKKHGNKKSAIV</sequence>
<dbReference type="AlphaFoldDB" id="A0A183E4E0"/>
<name>A0A183E4E0_9BILA</name>
<accession>A0A183E4E0</accession>
<evidence type="ECO:0000313" key="3">
    <source>
        <dbReference type="Proteomes" id="UP000271098"/>
    </source>
</evidence>
<gene>
    <name evidence="2" type="ORF">GPUH_LOCUS15832</name>
</gene>
<feature type="region of interest" description="Disordered" evidence="1">
    <location>
        <begin position="68"/>
        <end position="89"/>
    </location>
</feature>
<evidence type="ECO:0000313" key="2">
    <source>
        <dbReference type="EMBL" id="VDN26757.1"/>
    </source>
</evidence>
<evidence type="ECO:0000256" key="1">
    <source>
        <dbReference type="SAM" id="MobiDB-lite"/>
    </source>
</evidence>
<evidence type="ECO:0000313" key="4">
    <source>
        <dbReference type="WBParaSite" id="GPUH_0001585301-mRNA-1"/>
    </source>
</evidence>
<dbReference type="Proteomes" id="UP000271098">
    <property type="component" value="Unassembled WGS sequence"/>
</dbReference>
<organism evidence="4">
    <name type="scientific">Gongylonema pulchrum</name>
    <dbReference type="NCBI Taxonomy" id="637853"/>
    <lineage>
        <taxon>Eukaryota</taxon>
        <taxon>Metazoa</taxon>
        <taxon>Ecdysozoa</taxon>
        <taxon>Nematoda</taxon>
        <taxon>Chromadorea</taxon>
        <taxon>Rhabditida</taxon>
        <taxon>Spirurina</taxon>
        <taxon>Spiruromorpha</taxon>
        <taxon>Spiruroidea</taxon>
        <taxon>Gongylonematidae</taxon>
        <taxon>Gongylonema</taxon>
    </lineage>
</organism>
<reference evidence="2 3" key="2">
    <citation type="submission" date="2018-11" db="EMBL/GenBank/DDBJ databases">
        <authorList>
            <consortium name="Pathogen Informatics"/>
        </authorList>
    </citation>
    <scope>NUCLEOTIDE SEQUENCE [LARGE SCALE GENOMIC DNA]</scope>
</reference>